<protein>
    <submittedName>
        <fullName evidence="10">Sodium:solute symporter family protein</fullName>
    </submittedName>
</protein>
<evidence type="ECO:0000256" key="5">
    <source>
        <dbReference type="ARBA" id="ARBA00022847"/>
    </source>
</evidence>
<keyword evidence="4 9" id="KW-0812">Transmembrane</keyword>
<feature type="transmembrane region" description="Helical" evidence="9">
    <location>
        <begin position="6"/>
        <end position="22"/>
    </location>
</feature>
<evidence type="ECO:0000256" key="2">
    <source>
        <dbReference type="ARBA" id="ARBA00006434"/>
    </source>
</evidence>
<evidence type="ECO:0000256" key="1">
    <source>
        <dbReference type="ARBA" id="ARBA00004141"/>
    </source>
</evidence>
<proteinExistence type="inferred from homology"/>
<keyword evidence="6 9" id="KW-1133">Transmembrane helix</keyword>
<gene>
    <name evidence="10" type="ORF">BECKLFY1418A_GA0070994_104214</name>
</gene>
<evidence type="ECO:0000256" key="7">
    <source>
        <dbReference type="ARBA" id="ARBA00023136"/>
    </source>
</evidence>
<dbReference type="Pfam" id="PF00474">
    <property type="entry name" value="SSF"/>
    <property type="match status" value="1"/>
</dbReference>
<feature type="transmembrane region" description="Helical" evidence="9">
    <location>
        <begin position="114"/>
        <end position="131"/>
    </location>
</feature>
<dbReference type="PANTHER" id="PTHR48086:SF7">
    <property type="entry name" value="SODIUM-SOLUTE SYMPORTER-RELATED"/>
    <property type="match status" value="1"/>
</dbReference>
<dbReference type="InterPro" id="IPR001734">
    <property type="entry name" value="Na/solute_symporter"/>
</dbReference>
<name>A0A450UPZ2_9GAMM</name>
<accession>A0A450UPZ2</accession>
<reference evidence="10" key="1">
    <citation type="submission" date="2019-02" db="EMBL/GenBank/DDBJ databases">
        <authorList>
            <person name="Gruber-Vodicka R. H."/>
            <person name="Seah K. B. B."/>
        </authorList>
    </citation>
    <scope>NUCLEOTIDE SEQUENCE</scope>
    <source>
        <strain evidence="10">BECK_M6</strain>
    </source>
</reference>
<dbReference type="Gene3D" id="1.20.1730.10">
    <property type="entry name" value="Sodium/glucose cotransporter"/>
    <property type="match status" value="1"/>
</dbReference>
<dbReference type="InterPro" id="IPR050277">
    <property type="entry name" value="Sodium:Solute_Symporter"/>
</dbReference>
<evidence type="ECO:0000256" key="9">
    <source>
        <dbReference type="SAM" id="Phobius"/>
    </source>
</evidence>
<evidence type="ECO:0000256" key="8">
    <source>
        <dbReference type="RuleBase" id="RU362091"/>
    </source>
</evidence>
<keyword evidence="7 9" id="KW-0472">Membrane</keyword>
<sequence length="140" mass="15235">MWIWIVIFGYFALQLGIGVWASRQIHGQSDYLLAGRRPGLTLVTFSLFSTWFGTEAAMGSAAATAEKGLAGGHVDPFGYALCLIAMVLFLACPLRKRGYLTLGDFFRDRYGRSVEVLAVFILVAVSSRGGSTYSTATTKH</sequence>
<dbReference type="AlphaFoldDB" id="A0A450UPZ2"/>
<feature type="transmembrane region" description="Helical" evidence="9">
    <location>
        <begin position="77"/>
        <end position="94"/>
    </location>
</feature>
<dbReference type="GO" id="GO:0015293">
    <property type="term" value="F:symporter activity"/>
    <property type="evidence" value="ECO:0007669"/>
    <property type="project" value="UniProtKB-KW"/>
</dbReference>
<dbReference type="InterPro" id="IPR038377">
    <property type="entry name" value="Na/Glc_symporter_sf"/>
</dbReference>
<evidence type="ECO:0000256" key="4">
    <source>
        <dbReference type="ARBA" id="ARBA00022692"/>
    </source>
</evidence>
<dbReference type="PROSITE" id="PS50283">
    <property type="entry name" value="NA_SOLUT_SYMP_3"/>
    <property type="match status" value="1"/>
</dbReference>
<keyword evidence="5" id="KW-0769">Symport</keyword>
<evidence type="ECO:0000256" key="3">
    <source>
        <dbReference type="ARBA" id="ARBA00022448"/>
    </source>
</evidence>
<dbReference type="GO" id="GO:0005886">
    <property type="term" value="C:plasma membrane"/>
    <property type="evidence" value="ECO:0007669"/>
    <property type="project" value="TreeGrafter"/>
</dbReference>
<evidence type="ECO:0000256" key="6">
    <source>
        <dbReference type="ARBA" id="ARBA00022989"/>
    </source>
</evidence>
<keyword evidence="3" id="KW-0813">Transport</keyword>
<organism evidence="10">
    <name type="scientific">Candidatus Kentrum sp. LFY</name>
    <dbReference type="NCBI Taxonomy" id="2126342"/>
    <lineage>
        <taxon>Bacteria</taxon>
        <taxon>Pseudomonadati</taxon>
        <taxon>Pseudomonadota</taxon>
        <taxon>Gammaproteobacteria</taxon>
        <taxon>Candidatus Kentrum</taxon>
    </lineage>
</organism>
<dbReference type="EMBL" id="CAADFH010000042">
    <property type="protein sequence ID" value="VFJ94618.1"/>
    <property type="molecule type" value="Genomic_DNA"/>
</dbReference>
<dbReference type="PANTHER" id="PTHR48086">
    <property type="entry name" value="SODIUM/PROLINE SYMPORTER-RELATED"/>
    <property type="match status" value="1"/>
</dbReference>
<evidence type="ECO:0000313" key="10">
    <source>
        <dbReference type="EMBL" id="VFJ94618.1"/>
    </source>
</evidence>
<comment type="similarity">
    <text evidence="2 8">Belongs to the sodium:solute symporter (SSF) (TC 2.A.21) family.</text>
</comment>
<comment type="subcellular location">
    <subcellularLocation>
        <location evidence="1">Membrane</location>
        <topology evidence="1">Multi-pass membrane protein</topology>
    </subcellularLocation>
</comment>